<keyword evidence="1" id="KW-0175">Coiled coil</keyword>
<protein>
    <submittedName>
        <fullName evidence="2">Phage tail tape measure protein, lambda family</fullName>
    </submittedName>
</protein>
<dbReference type="EMBL" id="UGMS01000001">
    <property type="protein sequence ID" value="STV72418.1"/>
    <property type="molecule type" value="Genomic_DNA"/>
</dbReference>
<comment type="caution">
    <text evidence="2">The sequence shown here is derived from an EMBL/GenBank/DDBJ whole genome shotgun (WGS) entry which is preliminary data.</text>
</comment>
<evidence type="ECO:0000313" key="3">
    <source>
        <dbReference type="Proteomes" id="UP000254863"/>
    </source>
</evidence>
<evidence type="ECO:0000313" key="2">
    <source>
        <dbReference type="EMBL" id="STV72418.1"/>
    </source>
</evidence>
<gene>
    <name evidence="2" type="ORF">NCTC11685_00602</name>
</gene>
<feature type="coiled-coil region" evidence="1">
    <location>
        <begin position="9"/>
        <end position="36"/>
    </location>
</feature>
<proteinExistence type="predicted"/>
<evidence type="ECO:0000256" key="1">
    <source>
        <dbReference type="SAM" id="Coils"/>
    </source>
</evidence>
<organism evidence="2 3">
    <name type="scientific">Klebsiella michiganensis</name>
    <dbReference type="NCBI Taxonomy" id="1134687"/>
    <lineage>
        <taxon>Bacteria</taxon>
        <taxon>Pseudomonadati</taxon>
        <taxon>Pseudomonadota</taxon>
        <taxon>Gammaproteobacteria</taxon>
        <taxon>Enterobacterales</taxon>
        <taxon>Enterobacteriaceae</taxon>
        <taxon>Klebsiella/Raoultella group</taxon>
        <taxon>Klebsiella</taxon>
    </lineage>
</organism>
<reference evidence="2 3" key="1">
    <citation type="submission" date="2018-06" db="EMBL/GenBank/DDBJ databases">
        <authorList>
            <consortium name="Pathogen Informatics"/>
            <person name="Doyle S."/>
        </authorList>
    </citation>
    <scope>NUCLEOTIDE SEQUENCE [LARGE SCALE GENOMIC DNA]</scope>
    <source>
        <strain evidence="2 3">NCTC11685</strain>
    </source>
</reference>
<dbReference type="Proteomes" id="UP000254863">
    <property type="component" value="Unassembled WGS sequence"/>
</dbReference>
<sequence length="89" mass="10173">MAGDTTITLRMNNSELEKSNQLLDKYQQKVTVASRKSEEFNKTFRAATDIQKKHTDGLKRLIQTLPLPPARMGPILQDMVKKSEMRPTI</sequence>
<name>A0A7H4N038_9ENTR</name>
<accession>A0A7H4N038</accession>
<dbReference type="AlphaFoldDB" id="A0A7H4N038"/>